<protein>
    <recommendedName>
        <fullName evidence="5">Glycosyl hydrolase family 95 N-terminal domain-containing protein</fullName>
    </recommendedName>
</protein>
<dbReference type="EMBL" id="JAKJXP020000161">
    <property type="protein sequence ID" value="KAK7740857.1"/>
    <property type="molecule type" value="Genomic_DNA"/>
</dbReference>
<evidence type="ECO:0000313" key="4">
    <source>
        <dbReference type="Proteomes" id="UP001320420"/>
    </source>
</evidence>
<organism evidence="3 4">
    <name type="scientific">Diatrype stigma</name>
    <dbReference type="NCBI Taxonomy" id="117547"/>
    <lineage>
        <taxon>Eukaryota</taxon>
        <taxon>Fungi</taxon>
        <taxon>Dikarya</taxon>
        <taxon>Ascomycota</taxon>
        <taxon>Pezizomycotina</taxon>
        <taxon>Sordariomycetes</taxon>
        <taxon>Xylariomycetidae</taxon>
        <taxon>Xylariales</taxon>
        <taxon>Diatrypaceae</taxon>
        <taxon>Diatrype</taxon>
    </lineage>
</organism>
<evidence type="ECO:0000259" key="2">
    <source>
        <dbReference type="Pfam" id="PF22124"/>
    </source>
</evidence>
<dbReference type="InterPro" id="IPR008928">
    <property type="entry name" value="6-hairpin_glycosidase_sf"/>
</dbReference>
<dbReference type="GO" id="GO:0005975">
    <property type="term" value="P:carbohydrate metabolic process"/>
    <property type="evidence" value="ECO:0007669"/>
    <property type="project" value="InterPro"/>
</dbReference>
<dbReference type="Proteomes" id="UP001320420">
    <property type="component" value="Unassembled WGS sequence"/>
</dbReference>
<accession>A0AAN9YGI7</accession>
<dbReference type="Pfam" id="PF21307">
    <property type="entry name" value="Glyco_hydro_95_C"/>
    <property type="match status" value="1"/>
</dbReference>
<dbReference type="InterPro" id="IPR012341">
    <property type="entry name" value="6hp_glycosidase-like_sf"/>
</dbReference>
<dbReference type="SUPFAM" id="SSF48208">
    <property type="entry name" value="Six-hairpin glycosidases"/>
    <property type="match status" value="1"/>
</dbReference>
<evidence type="ECO:0000313" key="3">
    <source>
        <dbReference type="EMBL" id="KAK7740857.1"/>
    </source>
</evidence>
<gene>
    <name evidence="3" type="ORF">SLS62_011002</name>
</gene>
<feature type="domain" description="Glycosyl hydrolase family 95 catalytic" evidence="2">
    <location>
        <begin position="83"/>
        <end position="498"/>
    </location>
</feature>
<reference evidence="3 4" key="1">
    <citation type="submission" date="2024-02" db="EMBL/GenBank/DDBJ databases">
        <title>De novo assembly and annotation of 12 fungi associated with fruit tree decline syndrome in Ontario, Canada.</title>
        <authorList>
            <person name="Sulman M."/>
            <person name="Ellouze W."/>
            <person name="Ilyukhin E."/>
        </authorList>
    </citation>
    <scope>NUCLEOTIDE SEQUENCE [LARGE SCALE GENOMIC DNA]</scope>
    <source>
        <strain evidence="3 4">M11/M66-122</strain>
    </source>
</reference>
<dbReference type="AlphaFoldDB" id="A0AAN9YGI7"/>
<evidence type="ECO:0000259" key="1">
    <source>
        <dbReference type="Pfam" id="PF21307"/>
    </source>
</evidence>
<dbReference type="PANTHER" id="PTHR31084">
    <property type="entry name" value="ALPHA-L-FUCOSIDASE 2"/>
    <property type="match status" value="1"/>
</dbReference>
<dbReference type="Gene3D" id="1.50.10.10">
    <property type="match status" value="1"/>
</dbReference>
<dbReference type="PANTHER" id="PTHR31084:SF3">
    <property type="entry name" value="ALPHA-FUCOSIDASE A"/>
    <property type="match status" value="1"/>
</dbReference>
<keyword evidence="4" id="KW-1185">Reference proteome</keyword>
<proteinExistence type="predicted"/>
<feature type="domain" description="Alpha fucosidase A-like C-terminal" evidence="1">
    <location>
        <begin position="514"/>
        <end position="566"/>
    </location>
</feature>
<sequence length="578" mass="62965">MKFDAVAQIQSGANSNISNSTFCSSDGVLTIDTARGQKSLFIAVGAGTDFDQTKGNAEHGYSFRGVDPGPAIEKITAAATSKSYEDLLKGHIDDYSGLEASFELNLPDPEGSAVTETSALIAGYSSEGSGNPYLEALLFDYSRHLIISSSRENSLPANLQGRWAESLYPAWSGDYHANINIQMNYWATDQTGLSRTHDALWNYMELNWVPRGSETARLLYNASGWVVHDEMNIFGHTAMESDPSWANYPAAPAWMMQHVWNNFDYTQNATWLKNQGYPLIKGVAEFWLSQLQEDAFTNDGSLVVNPCNSPEHGPTTFGCAHYQQEIHHVFEAVLSSAPVVSEADADFLDAVKLSLSRLDKGLHLTDWGGIKEWKLPDSYGYDVENTHRHLSHLTGWYPGYSVSSFQKGYANATVKSAVEATLVARGNGNAADANAGWAKVWRAACWARLNNAEKAYELLRYAIDVNFAGNGFSMYSAENEPFQIDANFGLAGAILSMLVVDLPLSYAEAKASPTRTVVLGPAIPERWKGGSVKGLRIRGGGSVDFSWDDAGVVTEATLTNSQTSVKLVNVAGDLLAQI</sequence>
<comment type="caution">
    <text evidence="3">The sequence shown here is derived from an EMBL/GenBank/DDBJ whole genome shotgun (WGS) entry which is preliminary data.</text>
</comment>
<dbReference type="InterPro" id="IPR049053">
    <property type="entry name" value="AFCA-like_C"/>
</dbReference>
<dbReference type="InterPro" id="IPR054363">
    <property type="entry name" value="GH95_cat"/>
</dbReference>
<name>A0AAN9YGI7_9PEZI</name>
<dbReference type="GO" id="GO:0004560">
    <property type="term" value="F:alpha-L-fucosidase activity"/>
    <property type="evidence" value="ECO:0007669"/>
    <property type="project" value="TreeGrafter"/>
</dbReference>
<dbReference type="Pfam" id="PF22124">
    <property type="entry name" value="Glyco_hydro_95_cat"/>
    <property type="match status" value="1"/>
</dbReference>
<evidence type="ECO:0008006" key="5">
    <source>
        <dbReference type="Google" id="ProtNLM"/>
    </source>
</evidence>